<comment type="subcellular location">
    <subcellularLocation>
        <location evidence="1">Membrane</location>
        <topology evidence="1">Single-pass membrane protein</topology>
    </subcellularLocation>
</comment>
<proteinExistence type="inferred from homology"/>
<feature type="transmembrane region" description="Helical" evidence="7">
    <location>
        <begin position="14"/>
        <end position="36"/>
    </location>
</feature>
<accession>A0ABD3USR6</accession>
<evidence type="ECO:0000256" key="7">
    <source>
        <dbReference type="SAM" id="Phobius"/>
    </source>
</evidence>
<keyword evidence="5 7" id="KW-0472">Membrane</keyword>
<dbReference type="Pfam" id="PF06783">
    <property type="entry name" value="UPF0239"/>
    <property type="match status" value="1"/>
</dbReference>
<evidence type="ECO:0008006" key="10">
    <source>
        <dbReference type="Google" id="ProtNLM"/>
    </source>
</evidence>
<reference evidence="8 9" key="1">
    <citation type="submission" date="2024-11" db="EMBL/GenBank/DDBJ databases">
        <title>Chromosome-level genome assembly of the freshwater bivalve Anodonta woodiana.</title>
        <authorList>
            <person name="Chen X."/>
        </authorList>
    </citation>
    <scope>NUCLEOTIDE SEQUENCE [LARGE SCALE GENOMIC DNA]</scope>
    <source>
        <strain evidence="8">MN2024</strain>
        <tissue evidence="8">Gills</tissue>
    </source>
</reference>
<dbReference type="InterPro" id="IPR009621">
    <property type="entry name" value="UPF0239"/>
</dbReference>
<evidence type="ECO:0000256" key="3">
    <source>
        <dbReference type="ARBA" id="ARBA00022692"/>
    </source>
</evidence>
<evidence type="ECO:0000256" key="6">
    <source>
        <dbReference type="SAM" id="MobiDB-lite"/>
    </source>
</evidence>
<dbReference type="Proteomes" id="UP001634394">
    <property type="component" value="Unassembled WGS sequence"/>
</dbReference>
<organism evidence="8 9">
    <name type="scientific">Sinanodonta woodiana</name>
    <name type="common">Chinese pond mussel</name>
    <name type="synonym">Anodonta woodiana</name>
    <dbReference type="NCBI Taxonomy" id="1069815"/>
    <lineage>
        <taxon>Eukaryota</taxon>
        <taxon>Metazoa</taxon>
        <taxon>Spiralia</taxon>
        <taxon>Lophotrochozoa</taxon>
        <taxon>Mollusca</taxon>
        <taxon>Bivalvia</taxon>
        <taxon>Autobranchia</taxon>
        <taxon>Heteroconchia</taxon>
        <taxon>Palaeoheterodonta</taxon>
        <taxon>Unionida</taxon>
        <taxon>Unionoidea</taxon>
        <taxon>Unionidae</taxon>
        <taxon>Unioninae</taxon>
        <taxon>Sinanodonta</taxon>
    </lineage>
</organism>
<evidence type="ECO:0000313" key="8">
    <source>
        <dbReference type="EMBL" id="KAL3852455.1"/>
    </source>
</evidence>
<keyword evidence="9" id="KW-1185">Reference proteome</keyword>
<feature type="compositionally biased region" description="Polar residues" evidence="6">
    <location>
        <begin position="55"/>
        <end position="72"/>
    </location>
</feature>
<evidence type="ECO:0000256" key="2">
    <source>
        <dbReference type="ARBA" id="ARBA00006839"/>
    </source>
</evidence>
<dbReference type="PANTHER" id="PTHR14409:SF0">
    <property type="entry name" value="PROTEIN MANBAL"/>
    <property type="match status" value="1"/>
</dbReference>
<keyword evidence="3 7" id="KW-0812">Transmembrane</keyword>
<name>A0ABD3USR6_SINWO</name>
<evidence type="ECO:0000256" key="4">
    <source>
        <dbReference type="ARBA" id="ARBA00022989"/>
    </source>
</evidence>
<dbReference type="EMBL" id="JBJQND010000015">
    <property type="protein sequence ID" value="KAL3852455.1"/>
    <property type="molecule type" value="Genomic_DNA"/>
</dbReference>
<gene>
    <name evidence="8" type="ORF">ACJMK2_016089</name>
</gene>
<comment type="caution">
    <text evidence="8">The sequence shown here is derived from an EMBL/GenBank/DDBJ whole genome shotgun (WGS) entry which is preliminary data.</text>
</comment>
<evidence type="ECO:0000256" key="5">
    <source>
        <dbReference type="ARBA" id="ARBA00023136"/>
    </source>
</evidence>
<evidence type="ECO:0000256" key="1">
    <source>
        <dbReference type="ARBA" id="ARBA00004167"/>
    </source>
</evidence>
<evidence type="ECO:0000313" key="9">
    <source>
        <dbReference type="Proteomes" id="UP001634394"/>
    </source>
</evidence>
<dbReference type="GO" id="GO:0016020">
    <property type="term" value="C:membrane"/>
    <property type="evidence" value="ECO:0007669"/>
    <property type="project" value="UniProtKB-SubCell"/>
</dbReference>
<feature type="region of interest" description="Disordered" evidence="6">
    <location>
        <begin position="44"/>
        <end position="84"/>
    </location>
</feature>
<sequence length="84" mass="9659">MALTVDEPNFLDNVLHYGLFLGALFQLVCIFAVIVLPKSDYEEERNEGEEDVKDQSSGRSPLQAHSHQQLASSKKYRKEKKKHR</sequence>
<dbReference type="AlphaFoldDB" id="A0ABD3USR6"/>
<feature type="compositionally biased region" description="Basic residues" evidence="6">
    <location>
        <begin position="74"/>
        <end position="84"/>
    </location>
</feature>
<comment type="similarity">
    <text evidence="2">Belongs to the UPF0239 family.</text>
</comment>
<keyword evidence="4 7" id="KW-1133">Transmembrane helix</keyword>
<protein>
    <recommendedName>
        <fullName evidence="10">Protein anon-73B1</fullName>
    </recommendedName>
</protein>
<dbReference type="PANTHER" id="PTHR14409">
    <property type="entry name" value="MANNOSIDASE, BETA A, LYSOSOMAL-LIKE, MANBAL PROTEIN"/>
    <property type="match status" value="1"/>
</dbReference>